<gene>
    <name evidence="2" type="ORF">F511_25653</name>
</gene>
<dbReference type="EMBL" id="KV011180">
    <property type="protein sequence ID" value="KZV26662.1"/>
    <property type="molecule type" value="Genomic_DNA"/>
</dbReference>
<keyword evidence="3" id="KW-1185">Reference proteome</keyword>
<dbReference type="Proteomes" id="UP000250235">
    <property type="component" value="Unassembled WGS sequence"/>
</dbReference>
<organism evidence="2 3">
    <name type="scientific">Dorcoceras hygrometricum</name>
    <dbReference type="NCBI Taxonomy" id="472368"/>
    <lineage>
        <taxon>Eukaryota</taxon>
        <taxon>Viridiplantae</taxon>
        <taxon>Streptophyta</taxon>
        <taxon>Embryophyta</taxon>
        <taxon>Tracheophyta</taxon>
        <taxon>Spermatophyta</taxon>
        <taxon>Magnoliopsida</taxon>
        <taxon>eudicotyledons</taxon>
        <taxon>Gunneridae</taxon>
        <taxon>Pentapetalae</taxon>
        <taxon>asterids</taxon>
        <taxon>lamiids</taxon>
        <taxon>Lamiales</taxon>
        <taxon>Gesneriaceae</taxon>
        <taxon>Didymocarpoideae</taxon>
        <taxon>Trichosporeae</taxon>
        <taxon>Loxocarpinae</taxon>
        <taxon>Dorcoceras</taxon>
    </lineage>
</organism>
<feature type="region of interest" description="Disordered" evidence="1">
    <location>
        <begin position="209"/>
        <end position="234"/>
    </location>
</feature>
<feature type="compositionally biased region" description="Gly residues" evidence="1">
    <location>
        <begin position="397"/>
        <end position="407"/>
    </location>
</feature>
<evidence type="ECO:0000313" key="3">
    <source>
        <dbReference type="Proteomes" id="UP000250235"/>
    </source>
</evidence>
<feature type="region of interest" description="Disordered" evidence="1">
    <location>
        <begin position="365"/>
        <end position="431"/>
    </location>
</feature>
<evidence type="ECO:0000313" key="2">
    <source>
        <dbReference type="EMBL" id="KZV26662.1"/>
    </source>
</evidence>
<feature type="compositionally biased region" description="Basic and acidic residues" evidence="1">
    <location>
        <begin position="373"/>
        <end position="383"/>
    </location>
</feature>
<sequence>MVRMFKALEDTGLRGFLEGTTLVFESAVTEFFSNARVIAGTIVSTVSGKKLVVTEEMFSRTFKLPTEGMQNLSGIPNETIAEMRTRFSATTVPFKSSGKKKDLLFEYRLLHDIVAKSLCAKAGSFDKVTCEKFELMVAISAGLSVNWSRILFQRLLGMVQNPRKQSHGYIVQISTLLELLLQADLGTSTKLHAKKVLTSKQIENYIKINQGTTPTEDSASNTEGEPSQHTQQVPPEITKSLADATEQNVPKKRKHKGGFGHRLMFVNATPTLNTQVSESSGSLPLTHLLKRMWTQRQAGTTQPDPIPALTIAPEEFPEDQIPQKGGVDNLYKDLALNDQTEHDEHHDHNFTTANVDRFHQIAPTEGEGTVAVDDLKESGDAKKGKGGSSCRPREGPSGRGLTGGRGGSSSQRGRSDDPGDPSNNYRYTKWF</sequence>
<evidence type="ECO:0008006" key="4">
    <source>
        <dbReference type="Google" id="ProtNLM"/>
    </source>
</evidence>
<dbReference type="AlphaFoldDB" id="A0A2Z7B562"/>
<proteinExistence type="predicted"/>
<feature type="compositionally biased region" description="Polar residues" evidence="1">
    <location>
        <begin position="421"/>
        <end position="431"/>
    </location>
</feature>
<protein>
    <recommendedName>
        <fullName evidence="4">Dystroglycan-like</fullName>
    </recommendedName>
</protein>
<feature type="compositionally biased region" description="Polar residues" evidence="1">
    <location>
        <begin position="209"/>
        <end position="233"/>
    </location>
</feature>
<reference evidence="2 3" key="1">
    <citation type="journal article" date="2015" name="Proc. Natl. Acad. Sci. U.S.A.">
        <title>The resurrection genome of Boea hygrometrica: A blueprint for survival of dehydration.</title>
        <authorList>
            <person name="Xiao L."/>
            <person name="Yang G."/>
            <person name="Zhang L."/>
            <person name="Yang X."/>
            <person name="Zhao S."/>
            <person name="Ji Z."/>
            <person name="Zhou Q."/>
            <person name="Hu M."/>
            <person name="Wang Y."/>
            <person name="Chen M."/>
            <person name="Xu Y."/>
            <person name="Jin H."/>
            <person name="Xiao X."/>
            <person name="Hu G."/>
            <person name="Bao F."/>
            <person name="Hu Y."/>
            <person name="Wan P."/>
            <person name="Li L."/>
            <person name="Deng X."/>
            <person name="Kuang T."/>
            <person name="Xiang C."/>
            <person name="Zhu J.K."/>
            <person name="Oliver M.J."/>
            <person name="He Y."/>
        </authorList>
    </citation>
    <scope>NUCLEOTIDE SEQUENCE [LARGE SCALE GENOMIC DNA]</scope>
    <source>
        <strain evidence="3">cv. XS01</strain>
    </source>
</reference>
<name>A0A2Z7B562_9LAMI</name>
<evidence type="ECO:0000256" key="1">
    <source>
        <dbReference type="SAM" id="MobiDB-lite"/>
    </source>
</evidence>
<accession>A0A2Z7B562</accession>